<feature type="transmembrane region" description="Helical" evidence="1">
    <location>
        <begin position="207"/>
        <end position="230"/>
    </location>
</feature>
<accession>A0ABM7WK98</accession>
<proteinExistence type="predicted"/>
<feature type="transmembrane region" description="Helical" evidence="1">
    <location>
        <begin position="374"/>
        <end position="399"/>
    </location>
</feature>
<evidence type="ECO:0000313" key="2">
    <source>
        <dbReference type="EMBL" id="BDE96770.1"/>
    </source>
</evidence>
<dbReference type="Proteomes" id="UP001320544">
    <property type="component" value="Chromosome"/>
</dbReference>
<name>A0ABM7WK98_9ACTN</name>
<feature type="transmembrane region" description="Helical" evidence="1">
    <location>
        <begin position="405"/>
        <end position="425"/>
    </location>
</feature>
<organism evidence="2 3">
    <name type="scientific">Raoultibacter timonensis</name>
    <dbReference type="NCBI Taxonomy" id="1907662"/>
    <lineage>
        <taxon>Bacteria</taxon>
        <taxon>Bacillati</taxon>
        <taxon>Actinomycetota</taxon>
        <taxon>Coriobacteriia</taxon>
        <taxon>Eggerthellales</taxon>
        <taxon>Eggerthellaceae</taxon>
        <taxon>Raoultibacter</taxon>
    </lineage>
</organism>
<feature type="transmembrane region" description="Helical" evidence="1">
    <location>
        <begin position="174"/>
        <end position="195"/>
    </location>
</feature>
<feature type="transmembrane region" description="Helical" evidence="1">
    <location>
        <begin position="141"/>
        <end position="162"/>
    </location>
</feature>
<evidence type="ECO:0000313" key="3">
    <source>
        <dbReference type="Proteomes" id="UP001320544"/>
    </source>
</evidence>
<feature type="transmembrane region" description="Helical" evidence="1">
    <location>
        <begin position="20"/>
        <end position="50"/>
    </location>
</feature>
<keyword evidence="1" id="KW-0812">Transmembrane</keyword>
<keyword evidence="1" id="KW-0472">Membrane</keyword>
<dbReference type="EMBL" id="AP025564">
    <property type="protein sequence ID" value="BDE96770.1"/>
    <property type="molecule type" value="Genomic_DNA"/>
</dbReference>
<dbReference type="RefSeq" id="WP_244385969.1">
    <property type="nucleotide sequence ID" value="NZ_AP025564.1"/>
</dbReference>
<feature type="transmembrane region" description="Helical" evidence="1">
    <location>
        <begin position="278"/>
        <end position="297"/>
    </location>
</feature>
<feature type="transmembrane region" description="Helical" evidence="1">
    <location>
        <begin position="57"/>
        <end position="78"/>
    </location>
</feature>
<gene>
    <name evidence="2" type="ORF">CE91St30_21030</name>
</gene>
<protein>
    <submittedName>
        <fullName evidence="2">Uncharacterized protein</fullName>
    </submittedName>
</protein>
<feature type="transmembrane region" description="Helical" evidence="1">
    <location>
        <begin position="317"/>
        <end position="343"/>
    </location>
</feature>
<evidence type="ECO:0000256" key="1">
    <source>
        <dbReference type="SAM" id="Phobius"/>
    </source>
</evidence>
<keyword evidence="1" id="KW-1133">Transmembrane helix</keyword>
<keyword evidence="3" id="KW-1185">Reference proteome</keyword>
<feature type="transmembrane region" description="Helical" evidence="1">
    <location>
        <begin position="117"/>
        <end position="135"/>
    </location>
</feature>
<reference evidence="2 3" key="1">
    <citation type="submission" date="2022-01" db="EMBL/GenBank/DDBJ databases">
        <title>Novel bile acid biosynthetic pathways are enriched in the microbiome of centenarians.</title>
        <authorList>
            <person name="Sato Y."/>
            <person name="Atarashi K."/>
            <person name="Plichta R.D."/>
            <person name="Arai Y."/>
            <person name="Sasajima S."/>
            <person name="Kearney M.S."/>
            <person name="Suda W."/>
            <person name="Takeshita K."/>
            <person name="Sasaki T."/>
            <person name="Okamoto S."/>
            <person name="Skelly N.A."/>
            <person name="Okamura Y."/>
            <person name="Vlamakis H."/>
            <person name="Li Y."/>
            <person name="Tanoue T."/>
            <person name="Takei H."/>
            <person name="Nittono H."/>
            <person name="Narushima S."/>
            <person name="Irie J."/>
            <person name="Itoh H."/>
            <person name="Moriya K."/>
            <person name="Sugiura Y."/>
            <person name="Suematsu M."/>
            <person name="Moritoki N."/>
            <person name="Shibata S."/>
            <person name="Littman R.D."/>
            <person name="Fischbach A.M."/>
            <person name="Uwamino Y."/>
            <person name="Inoue T."/>
            <person name="Honda A."/>
            <person name="Hattori M."/>
            <person name="Murai T."/>
            <person name="Xavier J.R."/>
            <person name="Hirose N."/>
            <person name="Honda K."/>
        </authorList>
    </citation>
    <scope>NUCLEOTIDE SEQUENCE [LARGE SCALE GENOMIC DNA]</scope>
    <source>
        <strain evidence="2 3">CE91-St30</strain>
    </source>
</reference>
<feature type="transmembrane region" description="Helical" evidence="1">
    <location>
        <begin position="437"/>
        <end position="455"/>
    </location>
</feature>
<sequence>MMHLAGTDPVSEGGTGERVYQVYIAGFVAIALVALWAAMLDAVATSFAALSADGSIIVFRFALIALVAVFAAMGVRGLRTAPLKCSHADIAYVISGGMRMQATVLASVVLRGVGCGIAGLVLGFALGTGLASGMQTGLDPMAASVFFAMGAAAAASAGWLVGAVRLACGCRFGAVAVEAVVAALGAVGCVALALYADPFVLLGGSGLAAGAFAFGSIALFGTAASTALAARFDRAIVIEESALFADTQPLASASLNFNIDPNLVRDYRRRKKLARRRVRFGLGRGSGHWALTSRAALSLLRQYDGWPTLIMQGTVAAPIGVVALSGTGGLSSIMVWLLALLLFGHGIREETRAFGDDMRIRLVRDRLPFGALELLVFDTIPAFVVVTAVSLATIVPLAAYTGVPLVWALVLGVALNVLYVLMRGFDAVRFPLTGRRIEYEAGASVAAVCLMLVSFSGSFGVLAGAVVLACVMCAAIVHYGTECV</sequence>